<name>A0A1I7TAH5_9PELO</name>
<dbReference type="AlphaFoldDB" id="A0A1I7TAH5"/>
<organism evidence="1 2">
    <name type="scientific">Caenorhabditis tropicalis</name>
    <dbReference type="NCBI Taxonomy" id="1561998"/>
    <lineage>
        <taxon>Eukaryota</taxon>
        <taxon>Metazoa</taxon>
        <taxon>Ecdysozoa</taxon>
        <taxon>Nematoda</taxon>
        <taxon>Chromadorea</taxon>
        <taxon>Rhabditida</taxon>
        <taxon>Rhabditina</taxon>
        <taxon>Rhabditomorpha</taxon>
        <taxon>Rhabditoidea</taxon>
        <taxon>Rhabditidae</taxon>
        <taxon>Peloderinae</taxon>
        <taxon>Caenorhabditis</taxon>
    </lineage>
</organism>
<accession>A0A1I7TAH5</accession>
<dbReference type="WBParaSite" id="Csp11.Scaffold564.g4027.t1">
    <property type="protein sequence ID" value="Csp11.Scaffold564.g4027.t1"/>
    <property type="gene ID" value="Csp11.Scaffold564.g4027"/>
</dbReference>
<dbReference type="Proteomes" id="UP000095282">
    <property type="component" value="Unplaced"/>
</dbReference>
<protein>
    <submittedName>
        <fullName evidence="2">FTH domain-containing protein</fullName>
    </submittedName>
</protein>
<reference evidence="2" key="1">
    <citation type="submission" date="2016-11" db="UniProtKB">
        <authorList>
            <consortium name="WormBaseParasite"/>
        </authorList>
    </citation>
    <scope>IDENTIFICATION</scope>
</reference>
<evidence type="ECO:0000313" key="2">
    <source>
        <dbReference type="WBParaSite" id="Csp11.Scaffold564.g4027.t1"/>
    </source>
</evidence>
<proteinExistence type="predicted"/>
<dbReference type="Pfam" id="PF12078">
    <property type="entry name" value="DUF3557"/>
    <property type="match status" value="1"/>
</dbReference>
<evidence type="ECO:0000313" key="1">
    <source>
        <dbReference type="Proteomes" id="UP000095282"/>
    </source>
</evidence>
<dbReference type="InterPro" id="IPR021942">
    <property type="entry name" value="DUF3557"/>
</dbReference>
<sequence length="270" mass="31138">MDNELVLNHNGSDKTHPKFEIHLTKSQGDSPFHLIERVNYNGDLHKAEESLIKFMFSNRRHIVVVKRLSINKKSSIRLPSDLKMRIKNLNIVGNVTTNTKLMKSVVDKSNLPLESLRIFIDCDNKPELDYEFIGIFKRFFLSLNNKNGWIPAIQSLQNQIVNVNSVSGRYFKGEQFHLLIKSWIETEKHIGTCFTFHTHLKEKSDATKILNFVRDRFDEATDGEKCVNIPMSSSAVIKLSFFSSDKSYFLPFKMAVVPVEFTSNQDQHTV</sequence>
<dbReference type="PANTHER" id="PTHR31379:SF1">
    <property type="entry name" value="F-BOX C PROTEIN-RELATED"/>
    <property type="match status" value="1"/>
</dbReference>
<keyword evidence="1" id="KW-1185">Reference proteome</keyword>
<dbReference type="PANTHER" id="PTHR31379">
    <property type="entry name" value="F-BOX C PROTEIN-RELATED-RELATED"/>
    <property type="match status" value="1"/>
</dbReference>